<evidence type="ECO:0000313" key="1">
    <source>
        <dbReference type="EMBL" id="AJQ25667.1"/>
    </source>
</evidence>
<accession>I9NJV0</accession>
<name>I9NJV0_9FIRM</name>
<dbReference type="RefSeq" id="WP_007961360.1">
    <property type="nucleotide sequence ID" value="NZ_CP010978.1"/>
</dbReference>
<protein>
    <submittedName>
        <fullName evidence="1">Uncharacterized protein</fullName>
    </submittedName>
</protein>
<dbReference type="Pfam" id="PF20181">
    <property type="entry name" value="DUF6544"/>
    <property type="match status" value="1"/>
</dbReference>
<reference evidence="1 2" key="1">
    <citation type="journal article" date="2015" name="Genome Announc.">
        <title>Complete Genome Sequence of Pelosinus fermentans JBW45, a Member of a Remarkably Competitive Group of Negativicutes in the Firmicutes Phylum.</title>
        <authorList>
            <person name="De Leon K.B."/>
            <person name="Utturkar S.M."/>
            <person name="Camilleri L.B."/>
            <person name="Elias D.A."/>
            <person name="Arkin A.P."/>
            <person name="Fields M.W."/>
            <person name="Brown S.D."/>
            <person name="Wall J.D."/>
        </authorList>
    </citation>
    <scope>NUCLEOTIDE SEQUENCE [LARGE SCALE GENOMIC DNA]</scope>
    <source>
        <strain evidence="1 2">JBW45</strain>
    </source>
</reference>
<sequence>MKKIFLSNVQTELGKCKASNEVFTEEDISNLPTPVQRYFRYCGYIGKEKMSNAKFIWNDVNFKLARNRPWTKMSVQQYNFASEPGRITYMYIKMFGLIPMEANEAYLNGQGTMLGKLLKKVTIFDNKGSETNVSQAINYLAESLFVPTCALQQNIIWQAIDQNHAKAIYEYKGVKVEGVFTFNDKGEYTNFETDDRYMDTGSGTFSKNKWTAEVSNYVEKNGITIPSDLKAIWNLPTGDYEYFNGTLTNIVYNNTTAN</sequence>
<proteinExistence type="predicted"/>
<dbReference type="AlphaFoldDB" id="I9NJV0"/>
<dbReference type="HOGENOM" id="CLU_064054_1_0_9"/>
<dbReference type="EMBL" id="CP010978">
    <property type="protein sequence ID" value="AJQ25667.1"/>
    <property type="molecule type" value="Genomic_DNA"/>
</dbReference>
<gene>
    <name evidence="1" type="ORF">JBW_00315</name>
</gene>
<dbReference type="KEGG" id="pft:JBW_00315"/>
<dbReference type="InterPro" id="IPR046674">
    <property type="entry name" value="DUF6544"/>
</dbReference>
<dbReference type="Proteomes" id="UP000005361">
    <property type="component" value="Chromosome"/>
</dbReference>
<dbReference type="OrthoDB" id="9786534at2"/>
<reference evidence="2" key="2">
    <citation type="submission" date="2015-02" db="EMBL/GenBank/DDBJ databases">
        <title>Complete Genome Sequence of Pelosinus fermentans JBW45.</title>
        <authorList>
            <person name="De Leon K.B."/>
            <person name="Utturkar S.M."/>
            <person name="Camilleri L.B."/>
            <person name="Arkin A.P."/>
            <person name="Fields M.W."/>
            <person name="Brown S.D."/>
            <person name="Wall J.D."/>
        </authorList>
    </citation>
    <scope>NUCLEOTIDE SEQUENCE [LARGE SCALE GENOMIC DNA]</scope>
    <source>
        <strain evidence="2">JBW45</strain>
    </source>
</reference>
<organism evidence="1 2">
    <name type="scientific">Pelosinus fermentans JBW45</name>
    <dbReference type="NCBI Taxonomy" id="1192197"/>
    <lineage>
        <taxon>Bacteria</taxon>
        <taxon>Bacillati</taxon>
        <taxon>Bacillota</taxon>
        <taxon>Negativicutes</taxon>
        <taxon>Selenomonadales</taxon>
        <taxon>Sporomusaceae</taxon>
        <taxon>Pelosinus</taxon>
    </lineage>
</organism>
<evidence type="ECO:0000313" key="2">
    <source>
        <dbReference type="Proteomes" id="UP000005361"/>
    </source>
</evidence>